<dbReference type="InterPro" id="IPR000477">
    <property type="entry name" value="RT_dom"/>
</dbReference>
<dbReference type="InterPro" id="IPR043502">
    <property type="entry name" value="DNA/RNA_pol_sf"/>
</dbReference>
<dbReference type="GO" id="GO:0071897">
    <property type="term" value="P:DNA biosynthetic process"/>
    <property type="evidence" value="ECO:0007669"/>
    <property type="project" value="UniProtKB-ARBA"/>
</dbReference>
<dbReference type="Proteomes" id="UP000466442">
    <property type="component" value="Unassembled WGS sequence"/>
</dbReference>
<dbReference type="SUPFAM" id="SSF56672">
    <property type="entry name" value="DNA/RNA polymerases"/>
    <property type="match status" value="1"/>
</dbReference>
<name>A0A8S9WVV2_APOLU</name>
<dbReference type="AlphaFoldDB" id="A0A8S9WVV2"/>
<dbReference type="CDD" id="cd01650">
    <property type="entry name" value="RT_nLTR_like"/>
    <property type="match status" value="1"/>
</dbReference>
<evidence type="ECO:0000313" key="4">
    <source>
        <dbReference type="Proteomes" id="UP000466442"/>
    </source>
</evidence>
<feature type="compositionally biased region" description="Polar residues" evidence="1">
    <location>
        <begin position="249"/>
        <end position="269"/>
    </location>
</feature>
<dbReference type="OrthoDB" id="6630711at2759"/>
<sequence>MESMCDAGLLRTNYHHQPRGRMRGELLDVVVLLLLSYLAHAQTKGLHSYQINPKPCRVNELEGKCMFVWECINSGGTHIGMCVDAFMFGTCCGHNLTQAEVSRVPSGGEGGPAVLFTPPLHSSKRPPQLSRPSDHHQPSTRPPFVTRPHSSSSHNYDKWTKPFSTTSAPMESIEGNQIDSSWNNGIFITKPSSGRPTGRPTKLRPASSLVVTGSSTTTTTTTTTTTVAPPPLSSSTSPQPPSTFHTTTYPTSPANSLPNAQASSSGNTLKNHDRSTVEVVDPPIGASYNKNLIGCLNTSSFRHMCHSFGLRLTLLDPTRVAASGRASCIDNIITNIAPDLCESRMSSMIFSDHTAQECDIILPAANAILQKTGLGFARALYPRNLRRLSEWLRSYSWLNVYSLPSINGQAVEFFGVLLTAADSFCPWVPRKAKKTAKKIRNFSVALAPHKERVMFFLEKSRESPEDEGIADSLRGARREYRRQTKFIVVTSNDDIISTAHNRCKAAWRVVRQEAGHALLRSAQALPSCDLTASGFSEYFASSVTTLLESMGSFTGRESTTKLEIRFSEALCFLRLRRRPDCVFSLREVSVEQVFAAMLRLKNSRAVDVCGFDSGFIKAVAPFLVEQLTHLINMCFRTGYLPDFWKASVVTPVHKKGQTDRYDHFRPVSIISYFLKVIELVIYEQLQDYFEANNILDDSQFGFRRRRNTTQAVTELVSGCLEGLDRCETVGALLFDMSKAFDLVNLSLLLLKLRYYGFDETALAFFENYLFEWKQCVSFNGEYSDLRDLPSGVRQGSILGPLLFIVFTNDLPELMTHRVATAGNVNVKMIMYADDLTALVRAPSSDLYEESVRLVKSYISLWCSANYLVLNESKTQALTFSPRGSDSFAVTLLGLRLDEAVSWKPHICALRKSLGKLVFLLRRLSFAVSHGILLNAYYGLFESRLRYGVLLWGSSTGALAIFRLQKAAVRTLDGAPSDAHCRPIFKKLRLLTLPGLYALVSLVRIRNNIQEFPRLGDHHTYQTRNRDDLSINRHRLTLVQKRSPDFVGDQDFQPPSSKD</sequence>
<feature type="region of interest" description="Disordered" evidence="1">
    <location>
        <begin position="103"/>
        <end position="170"/>
    </location>
</feature>
<dbReference type="Pfam" id="PF00078">
    <property type="entry name" value="RVT_1"/>
    <property type="match status" value="1"/>
</dbReference>
<dbReference type="PANTHER" id="PTHR33332">
    <property type="entry name" value="REVERSE TRANSCRIPTASE DOMAIN-CONTAINING PROTEIN"/>
    <property type="match status" value="1"/>
</dbReference>
<keyword evidence="4" id="KW-1185">Reference proteome</keyword>
<feature type="compositionally biased region" description="Low complexity" evidence="1">
    <location>
        <begin position="212"/>
        <end position="248"/>
    </location>
</feature>
<feature type="domain" description="Reverse transcriptase" evidence="2">
    <location>
        <begin position="633"/>
        <end position="896"/>
    </location>
</feature>
<evidence type="ECO:0000259" key="2">
    <source>
        <dbReference type="PROSITE" id="PS50878"/>
    </source>
</evidence>
<proteinExistence type="predicted"/>
<reference evidence="3" key="1">
    <citation type="journal article" date="2021" name="Mol. Ecol. Resour.">
        <title>Apolygus lucorum genome provides insights into omnivorousness and mesophyll feeding.</title>
        <authorList>
            <person name="Liu Y."/>
            <person name="Liu H."/>
            <person name="Wang H."/>
            <person name="Huang T."/>
            <person name="Liu B."/>
            <person name="Yang B."/>
            <person name="Yin L."/>
            <person name="Li B."/>
            <person name="Zhang Y."/>
            <person name="Zhang S."/>
            <person name="Jiang F."/>
            <person name="Zhang X."/>
            <person name="Ren Y."/>
            <person name="Wang B."/>
            <person name="Wang S."/>
            <person name="Lu Y."/>
            <person name="Wu K."/>
            <person name="Fan W."/>
            <person name="Wang G."/>
        </authorList>
    </citation>
    <scope>NUCLEOTIDE SEQUENCE</scope>
    <source>
        <strain evidence="3">12Hb</strain>
    </source>
</reference>
<evidence type="ECO:0000313" key="3">
    <source>
        <dbReference type="EMBL" id="KAF6200359.1"/>
    </source>
</evidence>
<gene>
    <name evidence="3" type="ORF">GE061_006662</name>
</gene>
<protein>
    <recommendedName>
        <fullName evidence="2">Reverse transcriptase domain-containing protein</fullName>
    </recommendedName>
</protein>
<feature type="region of interest" description="Disordered" evidence="1">
    <location>
        <begin position="187"/>
        <end position="274"/>
    </location>
</feature>
<dbReference type="EMBL" id="WIXP02000014">
    <property type="protein sequence ID" value="KAF6200359.1"/>
    <property type="molecule type" value="Genomic_DNA"/>
</dbReference>
<organism evidence="3 4">
    <name type="scientific">Apolygus lucorum</name>
    <name type="common">Small green plant bug</name>
    <name type="synonym">Lygocoris lucorum</name>
    <dbReference type="NCBI Taxonomy" id="248454"/>
    <lineage>
        <taxon>Eukaryota</taxon>
        <taxon>Metazoa</taxon>
        <taxon>Ecdysozoa</taxon>
        <taxon>Arthropoda</taxon>
        <taxon>Hexapoda</taxon>
        <taxon>Insecta</taxon>
        <taxon>Pterygota</taxon>
        <taxon>Neoptera</taxon>
        <taxon>Paraneoptera</taxon>
        <taxon>Hemiptera</taxon>
        <taxon>Heteroptera</taxon>
        <taxon>Panheteroptera</taxon>
        <taxon>Cimicomorpha</taxon>
        <taxon>Miridae</taxon>
        <taxon>Mirini</taxon>
        <taxon>Apolygus</taxon>
    </lineage>
</organism>
<evidence type="ECO:0000256" key="1">
    <source>
        <dbReference type="SAM" id="MobiDB-lite"/>
    </source>
</evidence>
<dbReference type="PROSITE" id="PS50878">
    <property type="entry name" value="RT_POL"/>
    <property type="match status" value="1"/>
</dbReference>
<accession>A0A8S9WVV2</accession>
<comment type="caution">
    <text evidence="3">The sequence shown here is derived from an EMBL/GenBank/DDBJ whole genome shotgun (WGS) entry which is preliminary data.</text>
</comment>